<protein>
    <submittedName>
        <fullName evidence="3">Protein CDV3 homolog</fullName>
    </submittedName>
</protein>
<evidence type="ECO:0000256" key="1">
    <source>
        <dbReference type="ARBA" id="ARBA00006062"/>
    </source>
</evidence>
<dbReference type="AlphaFoldDB" id="A0AAU9FEV4"/>
<evidence type="ECO:0000313" key="4">
    <source>
        <dbReference type="Proteomes" id="UP001500889"/>
    </source>
</evidence>
<dbReference type="PANTHER" id="PTHR16284:SF13">
    <property type="entry name" value="PROTEIN CDV3 HOMOLOG"/>
    <property type="match status" value="1"/>
</dbReference>
<dbReference type="EMBL" id="AP029264">
    <property type="protein sequence ID" value="BFF94175.1"/>
    <property type="molecule type" value="Genomic_DNA"/>
</dbReference>
<proteinExistence type="inferred from homology"/>
<feature type="compositionally biased region" description="Polar residues" evidence="2">
    <location>
        <begin position="185"/>
        <end position="202"/>
    </location>
</feature>
<evidence type="ECO:0000256" key="2">
    <source>
        <dbReference type="SAM" id="MobiDB-lite"/>
    </source>
</evidence>
<dbReference type="InterPro" id="IPR026806">
    <property type="entry name" value="CDV3"/>
</dbReference>
<feature type="compositionally biased region" description="Basic and acidic residues" evidence="2">
    <location>
        <begin position="152"/>
        <end position="165"/>
    </location>
</feature>
<accession>A0AAU9FEV4</accession>
<keyword evidence="4" id="KW-1185">Reference proteome</keyword>
<reference evidence="3 4" key="1">
    <citation type="submission" date="2024-02" db="EMBL/GenBank/DDBJ databases">
        <title>A chromosome-level genome assembly of Drosophila madeirensis, a fruit fly species endemic to Madeira island.</title>
        <authorList>
            <person name="Tomihara K."/>
            <person name="Llopart A."/>
            <person name="Yamamoto D."/>
        </authorList>
    </citation>
    <scope>NUCLEOTIDE SEQUENCE [LARGE SCALE GENOMIC DNA]</scope>
    <source>
        <strain evidence="3 4">RF1</strain>
    </source>
</reference>
<feature type="region of interest" description="Disordered" evidence="2">
    <location>
        <begin position="145"/>
        <end position="235"/>
    </location>
</feature>
<name>A0AAU9FEV4_DROMD</name>
<dbReference type="Proteomes" id="UP001500889">
    <property type="component" value="Chromosome U"/>
</dbReference>
<dbReference type="GO" id="GO:0005737">
    <property type="term" value="C:cytoplasm"/>
    <property type="evidence" value="ECO:0007669"/>
    <property type="project" value="TreeGrafter"/>
</dbReference>
<feature type="region of interest" description="Disordered" evidence="2">
    <location>
        <begin position="1"/>
        <end position="20"/>
    </location>
</feature>
<sequence>MSNLEDFFSKKDHKKSKKNSEYLATEELYKTLEESTKDSSEDISNLEFDVQSVDGEADSARDSAPLKFGMRFSDETYSEEDEWSDFTEENRGKFTNVPRDLPKALVSTAAAPFAGSDMKAEPVQLDTGGDGIDVGLKEIALATSCPWQKPEQANHEPAKQNELSDGKGNNPAVAKKQIYIPPALRQSQGVSNKRKAQPQQRKVPSPIPEKPQAPDLNSLEYFPSLSGSKILKRPK</sequence>
<gene>
    <name evidence="3" type="ORF">DMAD_11874</name>
</gene>
<organism evidence="3 4">
    <name type="scientific">Drosophila madeirensis</name>
    <name type="common">Fruit fly</name>
    <dbReference type="NCBI Taxonomy" id="30013"/>
    <lineage>
        <taxon>Eukaryota</taxon>
        <taxon>Metazoa</taxon>
        <taxon>Ecdysozoa</taxon>
        <taxon>Arthropoda</taxon>
        <taxon>Hexapoda</taxon>
        <taxon>Insecta</taxon>
        <taxon>Pterygota</taxon>
        <taxon>Neoptera</taxon>
        <taxon>Endopterygota</taxon>
        <taxon>Diptera</taxon>
        <taxon>Brachycera</taxon>
        <taxon>Muscomorpha</taxon>
        <taxon>Ephydroidea</taxon>
        <taxon>Drosophilidae</taxon>
        <taxon>Drosophila</taxon>
        <taxon>Sophophora</taxon>
    </lineage>
</organism>
<comment type="similarity">
    <text evidence="1">Belongs to the CDV3 family.</text>
</comment>
<dbReference type="PANTHER" id="PTHR16284">
    <property type="entry name" value="PROTEIN CDV3 HOMOLOG"/>
    <property type="match status" value="1"/>
</dbReference>
<evidence type="ECO:0000313" key="3">
    <source>
        <dbReference type="EMBL" id="BFF94175.1"/>
    </source>
</evidence>